<evidence type="ECO:0000256" key="6">
    <source>
        <dbReference type="SAM" id="Phobius"/>
    </source>
</evidence>
<name>A0ABR2W8Z2_9FUNG</name>
<organism evidence="8 9">
    <name type="scientific">Basidiobolus ranarum</name>
    <dbReference type="NCBI Taxonomy" id="34480"/>
    <lineage>
        <taxon>Eukaryota</taxon>
        <taxon>Fungi</taxon>
        <taxon>Fungi incertae sedis</taxon>
        <taxon>Zoopagomycota</taxon>
        <taxon>Entomophthoromycotina</taxon>
        <taxon>Basidiobolomycetes</taxon>
        <taxon>Basidiobolales</taxon>
        <taxon>Basidiobolaceae</taxon>
        <taxon>Basidiobolus</taxon>
    </lineage>
</organism>
<evidence type="ECO:0000256" key="3">
    <source>
        <dbReference type="ARBA" id="ARBA00022692"/>
    </source>
</evidence>
<feature type="transmembrane region" description="Helical" evidence="6">
    <location>
        <begin position="222"/>
        <end position="248"/>
    </location>
</feature>
<keyword evidence="4 6" id="KW-1133">Transmembrane helix</keyword>
<feature type="transmembrane region" description="Helical" evidence="6">
    <location>
        <begin position="370"/>
        <end position="390"/>
    </location>
</feature>
<accession>A0ABR2W8Z2</accession>
<keyword evidence="3 6" id="KW-0812">Transmembrane</keyword>
<evidence type="ECO:0000256" key="2">
    <source>
        <dbReference type="ARBA" id="ARBA00008066"/>
    </source>
</evidence>
<evidence type="ECO:0000313" key="8">
    <source>
        <dbReference type="EMBL" id="KAK9727560.1"/>
    </source>
</evidence>
<evidence type="ECO:0000256" key="5">
    <source>
        <dbReference type="ARBA" id="ARBA00023136"/>
    </source>
</evidence>
<keyword evidence="5 6" id="KW-0472">Membrane</keyword>
<keyword evidence="9" id="KW-1185">Reference proteome</keyword>
<sequence length="403" mass="44256">MTSFDDAKGHELSVCDGSKAIPEDQDEEHSRRTGSSFGAYFNVICVIAAVIAVYSGHLLVKCLYYNRVSRLKSYPCIGEAAFGRVGRVVVQIFHFSILLGTSCIYIMLTGLNTQTLLKQYGVDMNLKILITIAAVIAWIPFILLKTLKEVAILSVFGVIATAIVIIVSAVVGLLDLPNNLHQTHHFVVPAGLPVALASISFSFGGNVIYAHVEGTMRHPKSWTRILGLAVLTILLMYIVIGIPGYYVYGENTKSPILDNLPEGAATTVAIIMITLHVLLAAPIMMTTFANEMEHSFKIDTKYLSKTKEFALRLALRTVITVVLAVVAMTIPFFGDFMSLIGALANCMTVFVLPIVFYIKLYGFRTIRIWELLWCFLVVVIGLIGCVLGATDAIQSLKRHFEEA</sequence>
<evidence type="ECO:0000313" key="9">
    <source>
        <dbReference type="Proteomes" id="UP001479436"/>
    </source>
</evidence>
<dbReference type="Pfam" id="PF01490">
    <property type="entry name" value="Aa_trans"/>
    <property type="match status" value="1"/>
</dbReference>
<protein>
    <recommendedName>
        <fullName evidence="7">Amino acid transporter transmembrane domain-containing protein</fullName>
    </recommendedName>
</protein>
<comment type="subcellular location">
    <subcellularLocation>
        <location evidence="1">Membrane</location>
        <topology evidence="1">Multi-pass membrane protein</topology>
    </subcellularLocation>
</comment>
<dbReference type="InterPro" id="IPR013057">
    <property type="entry name" value="AA_transpt_TM"/>
</dbReference>
<evidence type="ECO:0000256" key="1">
    <source>
        <dbReference type="ARBA" id="ARBA00004141"/>
    </source>
</evidence>
<evidence type="ECO:0000259" key="7">
    <source>
        <dbReference type="Pfam" id="PF01490"/>
    </source>
</evidence>
<dbReference type="Proteomes" id="UP001479436">
    <property type="component" value="Unassembled WGS sequence"/>
</dbReference>
<feature type="transmembrane region" description="Helical" evidence="6">
    <location>
        <begin position="85"/>
        <end position="108"/>
    </location>
</feature>
<feature type="transmembrane region" description="Helical" evidence="6">
    <location>
        <begin position="309"/>
        <end position="330"/>
    </location>
</feature>
<dbReference type="PANTHER" id="PTHR22950:SF349">
    <property type="entry name" value="AMINO ACID TRANSPORTER TRANSMEMBRANE DOMAIN-CONTAINING PROTEIN"/>
    <property type="match status" value="1"/>
</dbReference>
<dbReference type="EMBL" id="JASJQH010006918">
    <property type="protein sequence ID" value="KAK9727560.1"/>
    <property type="molecule type" value="Genomic_DNA"/>
</dbReference>
<dbReference type="PANTHER" id="PTHR22950">
    <property type="entry name" value="AMINO ACID TRANSPORTER"/>
    <property type="match status" value="1"/>
</dbReference>
<feature type="transmembrane region" description="Helical" evidence="6">
    <location>
        <begin position="268"/>
        <end position="288"/>
    </location>
</feature>
<feature type="transmembrane region" description="Helical" evidence="6">
    <location>
        <begin position="128"/>
        <end position="144"/>
    </location>
</feature>
<reference evidence="8 9" key="1">
    <citation type="submission" date="2023-04" db="EMBL/GenBank/DDBJ databases">
        <title>Genome of Basidiobolus ranarum AG-B5.</title>
        <authorList>
            <person name="Stajich J.E."/>
            <person name="Carter-House D."/>
            <person name="Gryganskyi A."/>
        </authorList>
    </citation>
    <scope>NUCLEOTIDE SEQUENCE [LARGE SCALE GENOMIC DNA]</scope>
    <source>
        <strain evidence="8 9">AG-B5</strain>
    </source>
</reference>
<comment type="similarity">
    <text evidence="2">Belongs to the amino acid/polyamine transporter 2 family.</text>
</comment>
<gene>
    <name evidence="8" type="ORF">K7432_001767</name>
</gene>
<feature type="domain" description="Amino acid transporter transmembrane" evidence="7">
    <location>
        <begin position="43"/>
        <end position="393"/>
    </location>
</feature>
<proteinExistence type="inferred from homology"/>
<comment type="caution">
    <text evidence="8">The sequence shown here is derived from an EMBL/GenBank/DDBJ whole genome shotgun (WGS) entry which is preliminary data.</text>
</comment>
<feature type="transmembrane region" description="Helical" evidence="6">
    <location>
        <begin position="186"/>
        <end position="210"/>
    </location>
</feature>
<evidence type="ECO:0000256" key="4">
    <source>
        <dbReference type="ARBA" id="ARBA00022989"/>
    </source>
</evidence>
<feature type="transmembrane region" description="Helical" evidence="6">
    <location>
        <begin position="39"/>
        <end position="64"/>
    </location>
</feature>
<feature type="transmembrane region" description="Helical" evidence="6">
    <location>
        <begin position="336"/>
        <end position="358"/>
    </location>
</feature>
<feature type="transmembrane region" description="Helical" evidence="6">
    <location>
        <begin position="151"/>
        <end position="174"/>
    </location>
</feature>